<gene>
    <name evidence="1" type="ORF">ATZ36_11145</name>
</gene>
<organism evidence="1 2">
    <name type="scientific">Endomicrobium trichonymphae</name>
    <dbReference type="NCBI Taxonomy" id="1408204"/>
    <lineage>
        <taxon>Bacteria</taxon>
        <taxon>Pseudomonadati</taxon>
        <taxon>Elusimicrobiota</taxon>
        <taxon>Endomicrobiia</taxon>
        <taxon>Endomicrobiales</taxon>
        <taxon>Endomicrobiaceae</taxon>
        <taxon>Candidatus Endomicrobiellum</taxon>
    </lineage>
</organism>
<evidence type="ECO:0000313" key="1">
    <source>
        <dbReference type="EMBL" id="OEG69166.1"/>
    </source>
</evidence>
<dbReference type="GO" id="GO:0045892">
    <property type="term" value="P:negative regulation of DNA-templated transcription"/>
    <property type="evidence" value="ECO:0007669"/>
    <property type="project" value="InterPro"/>
</dbReference>
<dbReference type="AlphaFoldDB" id="A0A1E5IF79"/>
<accession>A0A1E5IF79</accession>
<sequence>MGGYIMEILSRNIGEKILEKLWNIDLVAYIRFASVYRKFDDISHIYESIEKTEKRMYEKTKK</sequence>
<protein>
    <recommendedName>
        <fullName evidence="3">ATP-cone domain-containing protein</fullName>
    </recommendedName>
</protein>
<evidence type="ECO:0008006" key="3">
    <source>
        <dbReference type="Google" id="ProtNLM"/>
    </source>
</evidence>
<dbReference type="EMBL" id="LNVX01000828">
    <property type="protein sequence ID" value="OEG69166.1"/>
    <property type="molecule type" value="Genomic_DNA"/>
</dbReference>
<proteinExistence type="predicted"/>
<dbReference type="PANTHER" id="PTHR30455:SF2">
    <property type="entry name" value="TRANSCRIPTIONAL REPRESSOR NRDR"/>
    <property type="match status" value="1"/>
</dbReference>
<name>A0A1E5IF79_ENDTX</name>
<comment type="caution">
    <text evidence="1">The sequence shown here is derived from an EMBL/GenBank/DDBJ whole genome shotgun (WGS) entry which is preliminary data.</text>
</comment>
<dbReference type="PANTHER" id="PTHR30455">
    <property type="entry name" value="TRANSCRIPTIONAL REPRESSOR NRDR"/>
    <property type="match status" value="1"/>
</dbReference>
<keyword evidence="2" id="KW-1185">Reference proteome</keyword>
<dbReference type="InterPro" id="IPR003796">
    <property type="entry name" value="RNR_NrdR-like"/>
</dbReference>
<reference evidence="1 2" key="1">
    <citation type="submission" date="2015-11" db="EMBL/GenBank/DDBJ databases">
        <title>Evidence for parallel genomic evolution in an endosymbiosis of termite gut flagellates.</title>
        <authorList>
            <person name="Zheng H."/>
        </authorList>
    </citation>
    <scope>NUCLEOTIDE SEQUENCE [LARGE SCALE GENOMIC DNA]</scope>
    <source>
        <strain evidence="1 2">CET450</strain>
    </source>
</reference>
<dbReference type="Proteomes" id="UP000095237">
    <property type="component" value="Unassembled WGS sequence"/>
</dbReference>
<dbReference type="GO" id="GO:0008270">
    <property type="term" value="F:zinc ion binding"/>
    <property type="evidence" value="ECO:0007669"/>
    <property type="project" value="InterPro"/>
</dbReference>
<evidence type="ECO:0000313" key="2">
    <source>
        <dbReference type="Proteomes" id="UP000095237"/>
    </source>
</evidence>